<gene>
    <name evidence="2" type="ORF">C8N45_101707</name>
</gene>
<keyword evidence="1" id="KW-0472">Membrane</keyword>
<feature type="transmembrane region" description="Helical" evidence="1">
    <location>
        <begin position="20"/>
        <end position="44"/>
    </location>
</feature>
<evidence type="ECO:0000313" key="3">
    <source>
        <dbReference type="Proteomes" id="UP000244523"/>
    </source>
</evidence>
<evidence type="ECO:0000313" key="2">
    <source>
        <dbReference type="EMBL" id="PUB19114.1"/>
    </source>
</evidence>
<comment type="caution">
    <text evidence="2">The sequence shown here is derived from an EMBL/GenBank/DDBJ whole genome shotgun (WGS) entry which is preliminary data.</text>
</comment>
<keyword evidence="1" id="KW-1133">Transmembrane helix</keyword>
<reference evidence="2 3" key="1">
    <citation type="submission" date="2018-04" db="EMBL/GenBank/DDBJ databases">
        <title>Genomic Encyclopedia of Archaeal and Bacterial Type Strains, Phase II (KMG-II): from individual species to whole genera.</title>
        <authorList>
            <person name="Goeker M."/>
        </authorList>
    </citation>
    <scope>NUCLEOTIDE SEQUENCE [LARGE SCALE GENOMIC DNA]</scope>
    <source>
        <strain evidence="2 3">DSM 29955</strain>
    </source>
</reference>
<keyword evidence="3" id="KW-1185">Reference proteome</keyword>
<protein>
    <submittedName>
        <fullName evidence="2">Uncharacterized protein</fullName>
    </submittedName>
</protein>
<dbReference type="EMBL" id="QBUD01000001">
    <property type="protein sequence ID" value="PUB19114.1"/>
    <property type="molecule type" value="Genomic_DNA"/>
</dbReference>
<organism evidence="2 3">
    <name type="scientific">Yoonia sediminilitoris</name>
    <dbReference type="NCBI Taxonomy" id="1286148"/>
    <lineage>
        <taxon>Bacteria</taxon>
        <taxon>Pseudomonadati</taxon>
        <taxon>Pseudomonadota</taxon>
        <taxon>Alphaproteobacteria</taxon>
        <taxon>Rhodobacterales</taxon>
        <taxon>Paracoccaceae</taxon>
        <taxon>Yoonia</taxon>
    </lineage>
</organism>
<dbReference type="Proteomes" id="UP000244523">
    <property type="component" value="Unassembled WGS sequence"/>
</dbReference>
<name>A0A2T6KRC8_9RHOB</name>
<evidence type="ECO:0000256" key="1">
    <source>
        <dbReference type="SAM" id="Phobius"/>
    </source>
</evidence>
<keyword evidence="1" id="KW-0812">Transmembrane</keyword>
<proteinExistence type="predicted"/>
<dbReference type="AlphaFoldDB" id="A0A2T6KRC8"/>
<accession>A0A2T6KRC8</accession>
<sequence length="100" mass="11177">MDDLLKMSPKDYWDSLFGQIFEVHALFGLLIYVPPAVFGVIFLARRSGRVWLSWRVDQSRLSLALALADWRPDPSAVAHAAVKDPLAPLRIPQAIGIKPP</sequence>